<evidence type="ECO:0000256" key="3">
    <source>
        <dbReference type="ARBA" id="ARBA00022448"/>
    </source>
</evidence>
<gene>
    <name evidence="9" type="ORF">DFR56_101500</name>
</gene>
<keyword evidence="4" id="KW-1003">Cell membrane</keyword>
<feature type="transmembrane region" description="Helical" evidence="8">
    <location>
        <begin position="170"/>
        <end position="193"/>
    </location>
</feature>
<feature type="transmembrane region" description="Helical" evidence="8">
    <location>
        <begin position="298"/>
        <end position="319"/>
    </location>
</feature>
<feature type="transmembrane region" description="Helical" evidence="8">
    <location>
        <begin position="199"/>
        <end position="220"/>
    </location>
</feature>
<comment type="similarity">
    <text evidence="2">Belongs to the auxin efflux carrier (TC 2.A.69) family.</text>
</comment>
<protein>
    <recommendedName>
        <fullName evidence="11">Transporter</fullName>
    </recommendedName>
</protein>
<evidence type="ECO:0008006" key="11">
    <source>
        <dbReference type="Google" id="ProtNLM"/>
    </source>
</evidence>
<evidence type="ECO:0000256" key="4">
    <source>
        <dbReference type="ARBA" id="ARBA00022475"/>
    </source>
</evidence>
<dbReference type="PANTHER" id="PTHR36838:SF3">
    <property type="entry name" value="TRANSPORTER AUXIN EFFLUX CARRIER EC FAMILY"/>
    <property type="match status" value="1"/>
</dbReference>
<feature type="transmembrane region" description="Helical" evidence="8">
    <location>
        <begin position="266"/>
        <end position="286"/>
    </location>
</feature>
<keyword evidence="3" id="KW-0813">Transport</keyword>
<evidence type="ECO:0000256" key="2">
    <source>
        <dbReference type="ARBA" id="ARBA00010145"/>
    </source>
</evidence>
<feature type="transmembrane region" description="Helical" evidence="8">
    <location>
        <begin position="38"/>
        <end position="57"/>
    </location>
</feature>
<dbReference type="InterPro" id="IPR004776">
    <property type="entry name" value="Mem_transp_PIN-like"/>
</dbReference>
<dbReference type="GO" id="GO:0005886">
    <property type="term" value="C:plasma membrane"/>
    <property type="evidence" value="ECO:0007669"/>
    <property type="project" value="UniProtKB-SubCell"/>
</dbReference>
<dbReference type="RefSeq" id="WP_158525473.1">
    <property type="nucleotide sequence ID" value="NZ_JBHUHB010000001.1"/>
</dbReference>
<dbReference type="OrthoDB" id="401182at2"/>
<accession>A0A2V3WBK4</accession>
<keyword evidence="6 8" id="KW-1133">Transmembrane helix</keyword>
<name>A0A2V3WBK4_9BACI</name>
<feature type="transmembrane region" description="Helical" evidence="8">
    <location>
        <begin position="95"/>
        <end position="119"/>
    </location>
</feature>
<dbReference type="PANTHER" id="PTHR36838">
    <property type="entry name" value="AUXIN EFFLUX CARRIER FAMILY PROTEIN"/>
    <property type="match status" value="1"/>
</dbReference>
<organism evidence="9 10">
    <name type="scientific">Pseudogracilibacillus auburnensis</name>
    <dbReference type="NCBI Taxonomy" id="1494959"/>
    <lineage>
        <taxon>Bacteria</taxon>
        <taxon>Bacillati</taxon>
        <taxon>Bacillota</taxon>
        <taxon>Bacilli</taxon>
        <taxon>Bacillales</taxon>
        <taxon>Bacillaceae</taxon>
        <taxon>Pseudogracilibacillus</taxon>
    </lineage>
</organism>
<evidence type="ECO:0000256" key="1">
    <source>
        <dbReference type="ARBA" id="ARBA00004651"/>
    </source>
</evidence>
<reference evidence="9 10" key="1">
    <citation type="submission" date="2018-05" db="EMBL/GenBank/DDBJ databases">
        <title>Genomic Encyclopedia of Type Strains, Phase IV (KMG-IV): sequencing the most valuable type-strain genomes for metagenomic binning, comparative biology and taxonomic classification.</title>
        <authorList>
            <person name="Goeker M."/>
        </authorList>
    </citation>
    <scope>NUCLEOTIDE SEQUENCE [LARGE SCALE GENOMIC DNA]</scope>
    <source>
        <strain evidence="9 10">DSM 28556</strain>
    </source>
</reference>
<evidence type="ECO:0000256" key="8">
    <source>
        <dbReference type="SAM" id="Phobius"/>
    </source>
</evidence>
<dbReference type="Proteomes" id="UP000247978">
    <property type="component" value="Unassembled WGS sequence"/>
</dbReference>
<comment type="caution">
    <text evidence="9">The sequence shown here is derived from an EMBL/GenBank/DDBJ whole genome shotgun (WGS) entry which is preliminary data.</text>
</comment>
<dbReference type="InterPro" id="IPR038770">
    <property type="entry name" value="Na+/solute_symporter_sf"/>
</dbReference>
<sequence length="328" mass="35944">MQIFIDIILPIFAIILCGYIAGRTGVISASGSKTLNSYVFFVALPALLFYAVANAPISQLTNWNFLFANLLGILSSFFLTILFIRLFLKKKSAVLSIYGMNASYGTTGYMGLPLLIAAFGDKAALPAALATLIHNIPVIATVIVTFEWVRAKENRHEKGLLYFLQDVIKPVLFHPITLSVLLGITFSLFNITLPKSLDIFASFLSDAAGPTALFAIGLGLTNQKELLKWSSLVNKEVHFLLFMKLGFQPTITLLLVFCVFELEPLWALTTILMSALPIGAGVFVFAQKYDNLTQETSTGIVLSLLLSVLTISILFIYLIEHYSISIGG</sequence>
<evidence type="ECO:0000256" key="7">
    <source>
        <dbReference type="ARBA" id="ARBA00023136"/>
    </source>
</evidence>
<dbReference type="Gene3D" id="1.20.1530.20">
    <property type="match status" value="1"/>
</dbReference>
<dbReference type="EMBL" id="QJJQ01000001">
    <property type="protein sequence ID" value="PXW90588.1"/>
    <property type="molecule type" value="Genomic_DNA"/>
</dbReference>
<evidence type="ECO:0000256" key="5">
    <source>
        <dbReference type="ARBA" id="ARBA00022692"/>
    </source>
</evidence>
<evidence type="ECO:0000256" key="6">
    <source>
        <dbReference type="ARBA" id="ARBA00022989"/>
    </source>
</evidence>
<comment type="subcellular location">
    <subcellularLocation>
        <location evidence="1">Cell membrane</location>
        <topology evidence="1">Multi-pass membrane protein</topology>
    </subcellularLocation>
</comment>
<evidence type="ECO:0000313" key="10">
    <source>
        <dbReference type="Proteomes" id="UP000247978"/>
    </source>
</evidence>
<feature type="transmembrane region" description="Helical" evidence="8">
    <location>
        <begin position="125"/>
        <end position="149"/>
    </location>
</feature>
<dbReference type="AlphaFoldDB" id="A0A2V3WBK4"/>
<dbReference type="Pfam" id="PF03547">
    <property type="entry name" value="Mem_trans"/>
    <property type="match status" value="1"/>
</dbReference>
<evidence type="ECO:0000313" key="9">
    <source>
        <dbReference type="EMBL" id="PXW90588.1"/>
    </source>
</evidence>
<proteinExistence type="inferred from homology"/>
<keyword evidence="7 8" id="KW-0472">Membrane</keyword>
<dbReference type="GO" id="GO:0055085">
    <property type="term" value="P:transmembrane transport"/>
    <property type="evidence" value="ECO:0007669"/>
    <property type="project" value="InterPro"/>
</dbReference>
<feature type="transmembrane region" description="Helical" evidence="8">
    <location>
        <begin position="63"/>
        <end position="88"/>
    </location>
</feature>
<feature type="transmembrane region" description="Helical" evidence="8">
    <location>
        <begin position="241"/>
        <end position="260"/>
    </location>
</feature>
<feature type="transmembrane region" description="Helical" evidence="8">
    <location>
        <begin position="7"/>
        <end position="26"/>
    </location>
</feature>
<keyword evidence="5 8" id="KW-0812">Transmembrane</keyword>
<keyword evidence="10" id="KW-1185">Reference proteome</keyword>